<accession>M4BTI1</accession>
<dbReference type="HOGENOM" id="CLU_1879386_0_0_1"/>
<reference evidence="1" key="2">
    <citation type="submission" date="2015-06" db="UniProtKB">
        <authorList>
            <consortium name="EnsemblProtists"/>
        </authorList>
    </citation>
    <scope>IDENTIFICATION</scope>
    <source>
        <strain evidence="1">Emoy2</strain>
    </source>
</reference>
<proteinExistence type="predicted"/>
<organism evidence="1 2">
    <name type="scientific">Hyaloperonospora arabidopsidis (strain Emoy2)</name>
    <name type="common">Downy mildew agent</name>
    <name type="synonym">Peronospora arabidopsidis</name>
    <dbReference type="NCBI Taxonomy" id="559515"/>
    <lineage>
        <taxon>Eukaryota</taxon>
        <taxon>Sar</taxon>
        <taxon>Stramenopiles</taxon>
        <taxon>Oomycota</taxon>
        <taxon>Peronosporomycetes</taxon>
        <taxon>Peronosporales</taxon>
        <taxon>Peronosporaceae</taxon>
        <taxon>Hyaloperonospora</taxon>
    </lineage>
</organism>
<protein>
    <submittedName>
        <fullName evidence="1">Uncharacterized protein</fullName>
    </submittedName>
</protein>
<dbReference type="Proteomes" id="UP000011713">
    <property type="component" value="Unassembled WGS sequence"/>
</dbReference>
<reference evidence="2" key="1">
    <citation type="journal article" date="2010" name="Science">
        <title>Signatures of adaptation to obligate biotrophy in the Hyaloperonospora arabidopsidis genome.</title>
        <authorList>
            <person name="Baxter L."/>
            <person name="Tripathy S."/>
            <person name="Ishaque N."/>
            <person name="Boot N."/>
            <person name="Cabral A."/>
            <person name="Kemen E."/>
            <person name="Thines M."/>
            <person name="Ah-Fong A."/>
            <person name="Anderson R."/>
            <person name="Badejoko W."/>
            <person name="Bittner-Eddy P."/>
            <person name="Boore J.L."/>
            <person name="Chibucos M.C."/>
            <person name="Coates M."/>
            <person name="Dehal P."/>
            <person name="Delehaunty K."/>
            <person name="Dong S."/>
            <person name="Downton P."/>
            <person name="Dumas B."/>
            <person name="Fabro G."/>
            <person name="Fronick C."/>
            <person name="Fuerstenberg S.I."/>
            <person name="Fulton L."/>
            <person name="Gaulin E."/>
            <person name="Govers F."/>
            <person name="Hughes L."/>
            <person name="Humphray S."/>
            <person name="Jiang R.H."/>
            <person name="Judelson H."/>
            <person name="Kamoun S."/>
            <person name="Kyung K."/>
            <person name="Meijer H."/>
            <person name="Minx P."/>
            <person name="Morris P."/>
            <person name="Nelson J."/>
            <person name="Phuntumart V."/>
            <person name="Qutob D."/>
            <person name="Rehmany A."/>
            <person name="Rougon-Cardoso A."/>
            <person name="Ryden P."/>
            <person name="Torto-Alalibo T."/>
            <person name="Studholme D."/>
            <person name="Wang Y."/>
            <person name="Win J."/>
            <person name="Wood J."/>
            <person name="Clifton S.W."/>
            <person name="Rogers J."/>
            <person name="Van den Ackerveken G."/>
            <person name="Jones J.D."/>
            <person name="McDowell J.M."/>
            <person name="Beynon J."/>
            <person name="Tyler B.M."/>
        </authorList>
    </citation>
    <scope>NUCLEOTIDE SEQUENCE [LARGE SCALE GENOMIC DNA]</scope>
    <source>
        <strain evidence="2">Emoy2</strain>
    </source>
</reference>
<dbReference type="AlphaFoldDB" id="M4BTI1"/>
<dbReference type="VEuPathDB" id="FungiDB:HpaG809766"/>
<evidence type="ECO:0000313" key="2">
    <source>
        <dbReference type="Proteomes" id="UP000011713"/>
    </source>
</evidence>
<dbReference type="InParanoid" id="M4BTI1"/>
<dbReference type="EMBL" id="JH597840">
    <property type="status" value="NOT_ANNOTATED_CDS"/>
    <property type="molecule type" value="Genomic_DNA"/>
</dbReference>
<dbReference type="EnsemblProtists" id="HpaT809766">
    <property type="protein sequence ID" value="HpaP809766"/>
    <property type="gene ID" value="HpaG809766"/>
</dbReference>
<evidence type="ECO:0000313" key="1">
    <source>
        <dbReference type="EnsemblProtists" id="HpaP809766"/>
    </source>
</evidence>
<name>M4BTI1_HYAAE</name>
<sequence>MIQLYDNGADRYIILGEIRALSPVVAEVFPCLVELEVGALFSKVGTSNLVTSFLSDHENAKVEELLGSGYLSVFERTSNGAIFIGVKSLDVEQSLAGEKVNLLGHQIAFKTTSFLDTCHYVDVFRSFWVNGTGDFL</sequence>
<keyword evidence="2" id="KW-1185">Reference proteome</keyword>